<feature type="domain" description="Apple" evidence="25">
    <location>
        <begin position="315"/>
        <end position="404"/>
    </location>
</feature>
<keyword evidence="7 17" id="KW-0547">Nucleotide-binding</keyword>
<keyword evidence="13" id="KW-0675">Receptor</keyword>
<comment type="subcellular location">
    <subcellularLocation>
        <location evidence="1">Membrane</location>
        <topology evidence="1">Single-pass type I membrane protein</topology>
    </subcellularLocation>
</comment>
<dbReference type="SUPFAM" id="SSF56112">
    <property type="entry name" value="Protein kinase-like (PK-like)"/>
    <property type="match status" value="1"/>
</dbReference>
<evidence type="ECO:0000256" key="8">
    <source>
        <dbReference type="ARBA" id="ARBA00022777"/>
    </source>
</evidence>
<evidence type="ECO:0000256" key="6">
    <source>
        <dbReference type="ARBA" id="ARBA00022729"/>
    </source>
</evidence>
<dbReference type="InterPro" id="IPR003609">
    <property type="entry name" value="Pan_app"/>
</dbReference>
<proteinExistence type="inferred from homology"/>
<dbReference type="AlphaFoldDB" id="A0AAW2D630"/>
<evidence type="ECO:0000256" key="17">
    <source>
        <dbReference type="PIRNR" id="PIRNR000641"/>
    </source>
</evidence>
<evidence type="ECO:0000259" key="22">
    <source>
        <dbReference type="PROSITE" id="PS50011"/>
    </source>
</evidence>
<evidence type="ECO:0000256" key="18">
    <source>
        <dbReference type="PROSITE-ProRule" id="PRU00076"/>
    </source>
</evidence>
<comment type="similarity">
    <text evidence="17">Belongs to the protein kinase superfamily. Ser/Thr protein kinase family.</text>
</comment>
<dbReference type="Gene3D" id="3.30.200.20">
    <property type="entry name" value="Phosphorylase Kinase, domain 1"/>
    <property type="match status" value="1"/>
</dbReference>
<evidence type="ECO:0000256" key="14">
    <source>
        <dbReference type="ARBA" id="ARBA00023180"/>
    </source>
</evidence>
<dbReference type="GO" id="GO:0016020">
    <property type="term" value="C:membrane"/>
    <property type="evidence" value="ECO:0007669"/>
    <property type="project" value="UniProtKB-SubCell"/>
</dbReference>
<dbReference type="GO" id="GO:0048544">
    <property type="term" value="P:recognition of pollen"/>
    <property type="evidence" value="ECO:0007669"/>
    <property type="project" value="InterPro"/>
</dbReference>
<keyword evidence="8 17" id="KW-0418">Kinase</keyword>
<dbReference type="InterPro" id="IPR008271">
    <property type="entry name" value="Ser/Thr_kinase_AS"/>
</dbReference>
<dbReference type="PIRSF" id="PIRSF000641">
    <property type="entry name" value="SRK"/>
    <property type="match status" value="1"/>
</dbReference>
<feature type="domain" description="EGF-like" evidence="23">
    <location>
        <begin position="272"/>
        <end position="311"/>
    </location>
</feature>
<dbReference type="Gene3D" id="1.10.510.10">
    <property type="entry name" value="Transferase(Phosphotransferase) domain 1"/>
    <property type="match status" value="1"/>
</dbReference>
<feature type="chain" id="PRO_5043991079" description="Receptor-like serine/threonine-protein kinase" evidence="21">
    <location>
        <begin position="41"/>
        <end position="814"/>
    </location>
</feature>
<dbReference type="GO" id="GO:0005524">
    <property type="term" value="F:ATP binding"/>
    <property type="evidence" value="ECO:0007669"/>
    <property type="project" value="UniProtKB-UniRule"/>
</dbReference>
<evidence type="ECO:0000256" key="10">
    <source>
        <dbReference type="ARBA" id="ARBA00022989"/>
    </source>
</evidence>
<evidence type="ECO:0000256" key="2">
    <source>
        <dbReference type="ARBA" id="ARBA00022527"/>
    </source>
</evidence>
<dbReference type="PROSITE" id="PS00108">
    <property type="entry name" value="PROTEIN_KINASE_ST"/>
    <property type="match status" value="1"/>
</dbReference>
<feature type="binding site" evidence="19">
    <location>
        <position position="529"/>
    </location>
    <ligand>
        <name>ATP</name>
        <dbReference type="ChEBI" id="CHEBI:30616"/>
    </ligand>
</feature>
<dbReference type="CDD" id="cd14066">
    <property type="entry name" value="STKc_IRAK"/>
    <property type="match status" value="1"/>
</dbReference>
<keyword evidence="4 17" id="KW-0808">Transferase</keyword>
<dbReference type="Proteomes" id="UP001459277">
    <property type="component" value="Unassembled WGS sequence"/>
</dbReference>
<evidence type="ECO:0000256" key="1">
    <source>
        <dbReference type="ARBA" id="ARBA00004479"/>
    </source>
</evidence>
<evidence type="ECO:0000256" key="3">
    <source>
        <dbReference type="ARBA" id="ARBA00022536"/>
    </source>
</evidence>
<organism evidence="26 27">
    <name type="scientific">Lithocarpus litseifolius</name>
    <dbReference type="NCBI Taxonomy" id="425828"/>
    <lineage>
        <taxon>Eukaryota</taxon>
        <taxon>Viridiplantae</taxon>
        <taxon>Streptophyta</taxon>
        <taxon>Embryophyta</taxon>
        <taxon>Tracheophyta</taxon>
        <taxon>Spermatophyta</taxon>
        <taxon>Magnoliopsida</taxon>
        <taxon>eudicotyledons</taxon>
        <taxon>Gunneridae</taxon>
        <taxon>Pentapetalae</taxon>
        <taxon>rosids</taxon>
        <taxon>fabids</taxon>
        <taxon>Fagales</taxon>
        <taxon>Fagaceae</taxon>
        <taxon>Lithocarpus</taxon>
    </lineage>
</organism>
<keyword evidence="14" id="KW-0325">Glycoprotein</keyword>
<dbReference type="Pfam" id="PF01453">
    <property type="entry name" value="B_lectin"/>
    <property type="match status" value="1"/>
</dbReference>
<keyword evidence="27" id="KW-1185">Reference proteome</keyword>
<keyword evidence="12 18" id="KW-1015">Disulfide bond</keyword>
<dbReference type="Pfam" id="PF00954">
    <property type="entry name" value="S_locus_glycop"/>
    <property type="match status" value="1"/>
</dbReference>
<dbReference type="PROSITE" id="PS50948">
    <property type="entry name" value="PAN"/>
    <property type="match status" value="1"/>
</dbReference>
<feature type="disulfide bond" evidence="18">
    <location>
        <begin position="282"/>
        <end position="299"/>
    </location>
</feature>
<sequence length="814" mass="91145">MTTTFSYFTTKKSITMSTTTILLLSFLFSILLSNLPPSSAQQQPLTLSSFNSSTSAWLPTQNQILLSPNSVFAAGFKAIPTSQNHYTFSIWYHNLSINEIVWSTNENTPVNASAPLFITTSGNLTLNDISGHNVWPSSASGNPNSTSLSINNDGNLIFSTWQSFNFPTDTILPTQNISGTQIISKNGRYSFSNSTRLVLISPNDSYWPAGTGKAFQQLDEFGKMAQDSGGAFITSDFGATRYRRLKLDNDGNLKIYSFDTDLGQWIIVWKAVQESCIIFGTCGPNAICISDGSNYSTSCVCPPGFKPIRTAIEGCEIKIPMKNPENTKFLQLDYVNYTSGPSRTKRIDANNFTFCQASCKKEPNCRGFGFKYDGKGYCALQLEKLVYGYWSPGTETAMFLRVDSSEKDESNFSGMTQLLETTCPVKISLPLPPEESNTTTRNIAIVCTLFAAELISGVIFFWGFLKRYIKYREMAQTLSLELLPAGGPKRFTYAELKAATADFSNLIGRGGFGDVYKGELTDHRVVAVKVLKHVTGGDAEFWAEVTIIARMHHLNLVRLWGFCAEKGKRILVYEYVPNGSLDKYIFNQGKVKFSESESEMEMSPPPTPVLDWNIRYRIGLGVARAIAYLHEECLEWVLHCDIKPENILLGDDFCPKISDFGLAKLRKKEERVSMSRIRGTRGYMAPEWVGGDPITSKADVYSFGMVLLELVTGTRNLEMQGSVMASEDWYFPRWAFDKVFKEFKVEDILDSQIKHSYDNRAHFNLVDRMVKTAMWCLQDQPEMRPSMGKVAKMLEGTVEITEPKKPTIFFLGAE</sequence>
<dbReference type="SMART" id="SM00220">
    <property type="entry name" value="S_TKc"/>
    <property type="match status" value="1"/>
</dbReference>
<keyword evidence="11 20" id="KW-0472">Membrane</keyword>
<evidence type="ECO:0000256" key="5">
    <source>
        <dbReference type="ARBA" id="ARBA00022692"/>
    </source>
</evidence>
<evidence type="ECO:0000259" key="25">
    <source>
        <dbReference type="PROSITE" id="PS50948"/>
    </source>
</evidence>
<dbReference type="InterPro" id="IPR017441">
    <property type="entry name" value="Protein_kinase_ATP_BS"/>
</dbReference>
<evidence type="ECO:0000256" key="16">
    <source>
        <dbReference type="ARBA" id="ARBA00048679"/>
    </source>
</evidence>
<name>A0AAW2D630_9ROSI</name>
<keyword evidence="2 17" id="KW-0723">Serine/threonine-protein kinase</keyword>
<dbReference type="InterPro" id="IPR011009">
    <property type="entry name" value="Kinase-like_dom_sf"/>
</dbReference>
<protein>
    <recommendedName>
        <fullName evidence="17">Receptor-like serine/threonine-protein kinase</fullName>
        <ecNumber evidence="17">2.7.11.1</ecNumber>
    </recommendedName>
</protein>
<dbReference type="EC" id="2.7.11.1" evidence="17"/>
<evidence type="ECO:0000256" key="19">
    <source>
        <dbReference type="PROSITE-ProRule" id="PRU10141"/>
    </source>
</evidence>
<dbReference type="SUPFAM" id="SSF51110">
    <property type="entry name" value="alpha-D-mannose-specific plant lectins"/>
    <property type="match status" value="1"/>
</dbReference>
<dbReference type="PANTHER" id="PTHR47974:SF6">
    <property type="entry name" value="NON-SPECIFIC SERINE_THREONINE PROTEIN KINASE"/>
    <property type="match status" value="1"/>
</dbReference>
<dbReference type="PROSITE" id="PS50927">
    <property type="entry name" value="BULB_LECTIN"/>
    <property type="match status" value="1"/>
</dbReference>
<evidence type="ECO:0000256" key="9">
    <source>
        <dbReference type="ARBA" id="ARBA00022840"/>
    </source>
</evidence>
<evidence type="ECO:0000256" key="15">
    <source>
        <dbReference type="ARBA" id="ARBA00047899"/>
    </source>
</evidence>
<keyword evidence="3 18" id="KW-0245">EGF-like domain</keyword>
<evidence type="ECO:0000256" key="13">
    <source>
        <dbReference type="ARBA" id="ARBA00023170"/>
    </source>
</evidence>
<dbReference type="EMBL" id="JAZDWU010000004">
    <property type="protein sequence ID" value="KAL0005158.1"/>
    <property type="molecule type" value="Genomic_DNA"/>
</dbReference>
<evidence type="ECO:0000256" key="11">
    <source>
        <dbReference type="ARBA" id="ARBA00023136"/>
    </source>
</evidence>
<dbReference type="InterPro" id="IPR000719">
    <property type="entry name" value="Prot_kinase_dom"/>
</dbReference>
<keyword evidence="6 21" id="KW-0732">Signal</keyword>
<feature type="domain" description="Bulb-type lectin" evidence="24">
    <location>
        <begin position="50"/>
        <end position="171"/>
    </location>
</feature>
<evidence type="ECO:0000313" key="26">
    <source>
        <dbReference type="EMBL" id="KAL0005158.1"/>
    </source>
</evidence>
<evidence type="ECO:0000256" key="20">
    <source>
        <dbReference type="SAM" id="Phobius"/>
    </source>
</evidence>
<dbReference type="PROSITE" id="PS50026">
    <property type="entry name" value="EGF_3"/>
    <property type="match status" value="1"/>
</dbReference>
<dbReference type="CDD" id="cd00028">
    <property type="entry name" value="B_lectin"/>
    <property type="match status" value="1"/>
</dbReference>
<dbReference type="InterPro" id="IPR000858">
    <property type="entry name" value="S_locus_glycoprot_dom"/>
</dbReference>
<keyword evidence="5 20" id="KW-0812">Transmembrane</keyword>
<dbReference type="PROSITE" id="PS50011">
    <property type="entry name" value="PROTEIN_KINASE_DOM"/>
    <property type="match status" value="1"/>
</dbReference>
<comment type="catalytic activity">
    <reaction evidence="16 17">
        <text>L-seryl-[protein] + ATP = O-phospho-L-seryl-[protein] + ADP + H(+)</text>
        <dbReference type="Rhea" id="RHEA:17989"/>
        <dbReference type="Rhea" id="RHEA-COMP:9863"/>
        <dbReference type="Rhea" id="RHEA-COMP:11604"/>
        <dbReference type="ChEBI" id="CHEBI:15378"/>
        <dbReference type="ChEBI" id="CHEBI:29999"/>
        <dbReference type="ChEBI" id="CHEBI:30616"/>
        <dbReference type="ChEBI" id="CHEBI:83421"/>
        <dbReference type="ChEBI" id="CHEBI:456216"/>
        <dbReference type="EC" id="2.7.11.1"/>
    </reaction>
</comment>
<evidence type="ECO:0000313" key="27">
    <source>
        <dbReference type="Proteomes" id="UP001459277"/>
    </source>
</evidence>
<feature type="signal peptide" evidence="21">
    <location>
        <begin position="1"/>
        <end position="40"/>
    </location>
</feature>
<dbReference type="InterPro" id="IPR001480">
    <property type="entry name" value="Bulb-type_lectin_dom"/>
</dbReference>
<evidence type="ECO:0000256" key="4">
    <source>
        <dbReference type="ARBA" id="ARBA00022679"/>
    </source>
</evidence>
<feature type="transmembrane region" description="Helical" evidence="20">
    <location>
        <begin position="443"/>
        <end position="465"/>
    </location>
</feature>
<dbReference type="GO" id="GO:0004674">
    <property type="term" value="F:protein serine/threonine kinase activity"/>
    <property type="evidence" value="ECO:0007669"/>
    <property type="project" value="UniProtKB-KW"/>
</dbReference>
<dbReference type="Gene3D" id="2.90.10.10">
    <property type="entry name" value="Bulb-type lectin domain"/>
    <property type="match status" value="1"/>
</dbReference>
<keyword evidence="9 17" id="KW-0067">ATP-binding</keyword>
<dbReference type="FunFam" id="3.30.200.20:FF:000059">
    <property type="entry name" value="S-receptor-like serine/threonine-protein kinase"/>
    <property type="match status" value="1"/>
</dbReference>
<evidence type="ECO:0000259" key="23">
    <source>
        <dbReference type="PROSITE" id="PS50026"/>
    </source>
</evidence>
<dbReference type="FunFam" id="1.10.510.10:FF:000621">
    <property type="entry name" value="Serine/threonine-protein kinase"/>
    <property type="match status" value="1"/>
</dbReference>
<dbReference type="InterPro" id="IPR000742">
    <property type="entry name" value="EGF"/>
</dbReference>
<dbReference type="PROSITE" id="PS00107">
    <property type="entry name" value="PROTEIN_KINASE_ATP"/>
    <property type="match status" value="1"/>
</dbReference>
<feature type="domain" description="Protein kinase" evidence="22">
    <location>
        <begin position="501"/>
        <end position="810"/>
    </location>
</feature>
<comment type="caution">
    <text evidence="26">The sequence shown here is derived from an EMBL/GenBank/DDBJ whole genome shotgun (WGS) entry which is preliminary data.</text>
</comment>
<keyword evidence="10 20" id="KW-1133">Transmembrane helix</keyword>
<dbReference type="SMART" id="SM00108">
    <property type="entry name" value="B_lectin"/>
    <property type="match status" value="1"/>
</dbReference>
<reference evidence="26 27" key="1">
    <citation type="submission" date="2024-01" db="EMBL/GenBank/DDBJ databases">
        <title>A telomere-to-telomere, gap-free genome of sweet tea (Lithocarpus litseifolius).</title>
        <authorList>
            <person name="Zhou J."/>
        </authorList>
    </citation>
    <scope>NUCLEOTIDE SEQUENCE [LARGE SCALE GENOMIC DNA]</scope>
    <source>
        <strain evidence="26">Zhou-2022a</strain>
        <tissue evidence="26">Leaf</tissue>
    </source>
</reference>
<accession>A0AAW2D630</accession>
<evidence type="ECO:0000256" key="7">
    <source>
        <dbReference type="ARBA" id="ARBA00022741"/>
    </source>
</evidence>
<dbReference type="PANTHER" id="PTHR47974">
    <property type="entry name" value="OS07G0415500 PROTEIN"/>
    <property type="match status" value="1"/>
</dbReference>
<evidence type="ECO:0000256" key="12">
    <source>
        <dbReference type="ARBA" id="ARBA00023157"/>
    </source>
</evidence>
<comment type="caution">
    <text evidence="18">Lacks conserved residue(s) required for the propagation of feature annotation.</text>
</comment>
<evidence type="ECO:0000259" key="24">
    <source>
        <dbReference type="PROSITE" id="PS50927"/>
    </source>
</evidence>
<comment type="catalytic activity">
    <reaction evidence="15 17">
        <text>L-threonyl-[protein] + ATP = O-phospho-L-threonyl-[protein] + ADP + H(+)</text>
        <dbReference type="Rhea" id="RHEA:46608"/>
        <dbReference type="Rhea" id="RHEA-COMP:11060"/>
        <dbReference type="Rhea" id="RHEA-COMP:11605"/>
        <dbReference type="ChEBI" id="CHEBI:15378"/>
        <dbReference type="ChEBI" id="CHEBI:30013"/>
        <dbReference type="ChEBI" id="CHEBI:30616"/>
        <dbReference type="ChEBI" id="CHEBI:61977"/>
        <dbReference type="ChEBI" id="CHEBI:456216"/>
        <dbReference type="EC" id="2.7.11.1"/>
    </reaction>
</comment>
<dbReference type="InterPro" id="IPR024171">
    <property type="entry name" value="SRK-like_kinase"/>
</dbReference>
<evidence type="ECO:0000256" key="21">
    <source>
        <dbReference type="SAM" id="SignalP"/>
    </source>
</evidence>
<dbReference type="CDD" id="cd00053">
    <property type="entry name" value="EGF"/>
    <property type="match status" value="1"/>
</dbReference>
<gene>
    <name evidence="26" type="ORF">SO802_012719</name>
</gene>
<dbReference type="Pfam" id="PF00069">
    <property type="entry name" value="Pkinase"/>
    <property type="match status" value="1"/>
</dbReference>
<dbReference type="InterPro" id="IPR036426">
    <property type="entry name" value="Bulb-type_lectin_dom_sf"/>
</dbReference>